<gene>
    <name evidence="1" type="ORF">FH063_002990</name>
</gene>
<accession>A0A5B0KMF1</accession>
<sequence length="53" mass="6070">MAQAKTDKMMIRFRPEVHALLAKLAEDDSRSMAGELEWLIRQEAKRRGLGNLS</sequence>
<dbReference type="InterPro" id="IPR013321">
    <property type="entry name" value="Arc_rbn_hlx_hlx"/>
</dbReference>
<dbReference type="AlphaFoldDB" id="A0A5B0KMF1"/>
<dbReference type="Proteomes" id="UP000325333">
    <property type="component" value="Unassembled WGS sequence"/>
</dbReference>
<organism evidence="1 2">
    <name type="scientific">Azospirillum argentinense</name>
    <dbReference type="NCBI Taxonomy" id="2970906"/>
    <lineage>
        <taxon>Bacteria</taxon>
        <taxon>Pseudomonadati</taxon>
        <taxon>Pseudomonadota</taxon>
        <taxon>Alphaproteobacteria</taxon>
        <taxon>Rhodospirillales</taxon>
        <taxon>Azospirillaceae</taxon>
        <taxon>Azospirillum</taxon>
    </lineage>
</organism>
<dbReference type="GO" id="GO:0006355">
    <property type="term" value="P:regulation of DNA-templated transcription"/>
    <property type="evidence" value="ECO:0007669"/>
    <property type="project" value="InterPro"/>
</dbReference>
<name>A0A5B0KMF1_9PROT</name>
<dbReference type="SUPFAM" id="SSF47598">
    <property type="entry name" value="Ribbon-helix-helix"/>
    <property type="match status" value="1"/>
</dbReference>
<dbReference type="InterPro" id="IPR010985">
    <property type="entry name" value="Ribbon_hlx_hlx"/>
</dbReference>
<reference evidence="1 2" key="1">
    <citation type="submission" date="2019-07" db="EMBL/GenBank/DDBJ databases">
        <title>Genome sequencing of the stress-tolerant strain Azospirillum brasilense Az19.</title>
        <authorList>
            <person name="Maroniche G.A."/>
            <person name="Garcia J.E."/>
            <person name="Pagnussat L."/>
            <person name="Amenta M."/>
            <person name="Creus C.M."/>
        </authorList>
    </citation>
    <scope>NUCLEOTIDE SEQUENCE [LARGE SCALE GENOMIC DNA]</scope>
    <source>
        <strain evidence="1 2">Az19</strain>
    </source>
</reference>
<comment type="caution">
    <text evidence="1">The sequence shown here is derived from an EMBL/GenBank/DDBJ whole genome shotgun (WGS) entry which is preliminary data.</text>
</comment>
<proteinExistence type="predicted"/>
<dbReference type="EMBL" id="VEWN01000017">
    <property type="protein sequence ID" value="KAA1053071.1"/>
    <property type="molecule type" value="Genomic_DNA"/>
</dbReference>
<dbReference type="RefSeq" id="WP_176025413.1">
    <property type="nucleotide sequence ID" value="NZ_VEWN01000017.1"/>
</dbReference>
<dbReference type="Gene3D" id="1.10.1220.10">
    <property type="entry name" value="Met repressor-like"/>
    <property type="match status" value="1"/>
</dbReference>
<evidence type="ECO:0000313" key="2">
    <source>
        <dbReference type="Proteomes" id="UP000325333"/>
    </source>
</evidence>
<evidence type="ECO:0008006" key="3">
    <source>
        <dbReference type="Google" id="ProtNLM"/>
    </source>
</evidence>
<evidence type="ECO:0000313" key="1">
    <source>
        <dbReference type="EMBL" id="KAA1053071.1"/>
    </source>
</evidence>
<protein>
    <recommendedName>
        <fullName evidence="3">Arc family DNA-binding protein</fullName>
    </recommendedName>
</protein>